<evidence type="ECO:0000256" key="1">
    <source>
        <dbReference type="ARBA" id="ARBA00004477"/>
    </source>
</evidence>
<comment type="function">
    <text evidence="16">Catalyzes the last of the four reactions of the long-chain fatty acids elongation cycle. This endoplasmic reticulum-bound enzymatic process, allows the addition of 2 carbons to the chain of long- and very long-chain fatty acids/VLCFAs per cycle. This enzyme reduces the trans-2,3-enoyl-CoA fatty acid intermediate to an acyl-CoA that can be further elongated by entering a new cycle of elongation. Thereby, it participates in the production of VLCFAs of different chain lengths that are involved in multiple biological processes as precursors of membrane lipids and lipid mediators.</text>
</comment>
<evidence type="ECO:0000256" key="10">
    <source>
        <dbReference type="ARBA" id="ARBA00022989"/>
    </source>
</evidence>
<evidence type="ECO:0000256" key="17">
    <source>
        <dbReference type="SAM" id="Phobius"/>
    </source>
</evidence>
<comment type="similarity">
    <text evidence="3">Belongs to the steroid 5-alpha reductase family.</text>
</comment>
<evidence type="ECO:0000256" key="5">
    <source>
        <dbReference type="ARBA" id="ARBA00022516"/>
    </source>
</evidence>
<sequence>MAQDKLTLSVRPRGKPVKKLPEETVVPSSGPCSELYTTLASQSRTSVHRLRITKGSDGSYIPNTSSIILQTTGLRHQSTIYVKDLGPQIPWRTVFVIEYLGPLLIHPVLYFTLPHTSISYLQHPTAYPPFSFLPALLNNPSSQSIVPSNDLPSLGQTLTLIMTLLHFTKRELETLYIHRFSASTMPAFNIFKNCGHYWGLSGLIMAFFIYVPSSSTAAVSAYSPLIYIGLALFTVGEILNFNTHLSLRDLRKEGSTERGIPKGLGFDWVTCPNYLFELIAWLGILLVSWNWTVILFAAVAMIQMYLWSWKKERRYRKEFGAAYKKKRFAMLPGLI</sequence>
<comment type="catalytic activity">
    <reaction evidence="15">
        <text>a very-long-chain 2,3-saturated fatty acyl-CoA + NADP(+) = a very-long-chain (2E)-enoyl-CoA + NADPH + H(+)</text>
        <dbReference type="Rhea" id="RHEA:14473"/>
        <dbReference type="ChEBI" id="CHEBI:15378"/>
        <dbReference type="ChEBI" id="CHEBI:57783"/>
        <dbReference type="ChEBI" id="CHEBI:58349"/>
        <dbReference type="ChEBI" id="CHEBI:83724"/>
        <dbReference type="ChEBI" id="CHEBI:83728"/>
        <dbReference type="EC" id="1.3.1.93"/>
    </reaction>
</comment>
<name>A0AA43QV31_9LECA</name>
<proteinExistence type="inferred from homology"/>
<evidence type="ECO:0000256" key="9">
    <source>
        <dbReference type="ARBA" id="ARBA00022857"/>
    </source>
</evidence>
<gene>
    <name evidence="19" type="primary">TSC13</name>
    <name evidence="19" type="ORF">OHK93_004615</name>
</gene>
<evidence type="ECO:0000256" key="13">
    <source>
        <dbReference type="ARBA" id="ARBA00023136"/>
    </source>
</evidence>
<dbReference type="PANTHER" id="PTHR10556">
    <property type="entry name" value="3-OXO-5-ALPHA-STEROID 4-DEHYDROGENASE"/>
    <property type="match status" value="1"/>
</dbReference>
<keyword evidence="8" id="KW-0276">Fatty acid metabolism</keyword>
<evidence type="ECO:0000256" key="16">
    <source>
        <dbReference type="ARBA" id="ARBA00058640"/>
    </source>
</evidence>
<dbReference type="InterPro" id="IPR001104">
    <property type="entry name" value="3-oxo-5_a-steroid_4-DH_C"/>
</dbReference>
<dbReference type="InterPro" id="IPR039357">
    <property type="entry name" value="SRD5A/TECR"/>
</dbReference>
<dbReference type="Gene3D" id="1.20.120.1630">
    <property type="match status" value="1"/>
</dbReference>
<evidence type="ECO:0000256" key="3">
    <source>
        <dbReference type="ARBA" id="ARBA00007742"/>
    </source>
</evidence>
<feature type="transmembrane region" description="Helical" evidence="17">
    <location>
        <begin position="278"/>
        <end position="307"/>
    </location>
</feature>
<keyword evidence="12" id="KW-0443">Lipid metabolism</keyword>
<reference evidence="19" key="1">
    <citation type="journal article" date="2023" name="Genome Biol. Evol.">
        <title>First Whole Genome Sequence and Flow Cytometry Genome Size Data for the Lichen-Forming Fungus Ramalina farinacea (Ascomycota).</title>
        <authorList>
            <person name="Llewellyn T."/>
            <person name="Mian S."/>
            <person name="Hill R."/>
            <person name="Leitch I.J."/>
            <person name="Gaya E."/>
        </authorList>
    </citation>
    <scope>NUCLEOTIDE SEQUENCE</scope>
    <source>
        <strain evidence="19">LIQ254RAFAR</strain>
    </source>
</reference>
<keyword evidence="10 17" id="KW-1133">Transmembrane helix</keyword>
<dbReference type="GO" id="GO:0005789">
    <property type="term" value="C:endoplasmic reticulum membrane"/>
    <property type="evidence" value="ECO:0007669"/>
    <property type="project" value="UniProtKB-SubCell"/>
</dbReference>
<dbReference type="Pfam" id="PF02544">
    <property type="entry name" value="Steroid_dh"/>
    <property type="match status" value="1"/>
</dbReference>
<comment type="subcellular location">
    <subcellularLocation>
        <location evidence="1">Endoplasmic reticulum membrane</location>
        <topology evidence="1">Multi-pass membrane protein</topology>
    </subcellularLocation>
</comment>
<evidence type="ECO:0000313" key="19">
    <source>
        <dbReference type="EMBL" id="MDI1492832.1"/>
    </source>
</evidence>
<evidence type="ECO:0000256" key="11">
    <source>
        <dbReference type="ARBA" id="ARBA00023002"/>
    </source>
</evidence>
<evidence type="ECO:0000256" key="15">
    <source>
        <dbReference type="ARBA" id="ARBA00051495"/>
    </source>
</evidence>
<dbReference type="GO" id="GO:0102758">
    <property type="term" value="F:very-long-chain enoyl-CoA reductase activity"/>
    <property type="evidence" value="ECO:0007669"/>
    <property type="project" value="UniProtKB-EC"/>
</dbReference>
<evidence type="ECO:0000256" key="7">
    <source>
        <dbReference type="ARBA" id="ARBA00022824"/>
    </source>
</evidence>
<dbReference type="EC" id="1.3.1.93" evidence="4"/>
<evidence type="ECO:0000256" key="12">
    <source>
        <dbReference type="ARBA" id="ARBA00023098"/>
    </source>
</evidence>
<comment type="pathway">
    <text evidence="2">Lipid metabolism; fatty acid biosynthesis.</text>
</comment>
<keyword evidence="7" id="KW-0256">Endoplasmic reticulum</keyword>
<dbReference type="PROSITE" id="PS50244">
    <property type="entry name" value="S5A_REDUCTASE"/>
    <property type="match status" value="1"/>
</dbReference>
<accession>A0AA43QV31</accession>
<evidence type="ECO:0000313" key="20">
    <source>
        <dbReference type="Proteomes" id="UP001161017"/>
    </source>
</evidence>
<feature type="transmembrane region" description="Helical" evidence="17">
    <location>
        <begin position="195"/>
        <end position="213"/>
    </location>
</feature>
<organism evidence="19 20">
    <name type="scientific">Ramalina farinacea</name>
    <dbReference type="NCBI Taxonomy" id="258253"/>
    <lineage>
        <taxon>Eukaryota</taxon>
        <taxon>Fungi</taxon>
        <taxon>Dikarya</taxon>
        <taxon>Ascomycota</taxon>
        <taxon>Pezizomycotina</taxon>
        <taxon>Lecanoromycetes</taxon>
        <taxon>OSLEUM clade</taxon>
        <taxon>Lecanoromycetidae</taxon>
        <taxon>Lecanorales</taxon>
        <taxon>Lecanorineae</taxon>
        <taxon>Ramalinaceae</taxon>
        <taxon>Ramalina</taxon>
    </lineage>
</organism>
<keyword evidence="20" id="KW-1185">Reference proteome</keyword>
<dbReference type="EMBL" id="JAPUFD010000021">
    <property type="protein sequence ID" value="MDI1492832.1"/>
    <property type="molecule type" value="Genomic_DNA"/>
</dbReference>
<comment type="caution">
    <text evidence="19">The sequence shown here is derived from an EMBL/GenBank/DDBJ whole genome shotgun (WGS) entry which is preliminary data.</text>
</comment>
<keyword evidence="11 19" id="KW-0560">Oxidoreductase</keyword>
<feature type="domain" description="3-oxo-5-alpha-steroid 4-dehydrogenase C-terminal" evidence="18">
    <location>
        <begin position="184"/>
        <end position="333"/>
    </location>
</feature>
<keyword evidence="6 17" id="KW-0812">Transmembrane</keyword>
<dbReference type="PANTHER" id="PTHR10556:SF28">
    <property type="entry name" value="VERY-LONG-CHAIN ENOYL-COA REDUCTASE"/>
    <property type="match status" value="1"/>
</dbReference>
<evidence type="ECO:0000256" key="14">
    <source>
        <dbReference type="ARBA" id="ARBA00023160"/>
    </source>
</evidence>
<dbReference type="AlphaFoldDB" id="A0AA43QV31"/>
<evidence type="ECO:0000256" key="4">
    <source>
        <dbReference type="ARBA" id="ARBA00012530"/>
    </source>
</evidence>
<dbReference type="FunFam" id="1.20.120.1630:FF:000010">
    <property type="entry name" value="Steroid alpha reductase family protein"/>
    <property type="match status" value="1"/>
</dbReference>
<protein>
    <recommendedName>
        <fullName evidence="4">very-long-chain enoyl-CoA reductase</fullName>
        <ecNumber evidence="4">1.3.1.93</ecNumber>
    </recommendedName>
</protein>
<keyword evidence="13 17" id="KW-0472">Membrane</keyword>
<evidence type="ECO:0000256" key="8">
    <source>
        <dbReference type="ARBA" id="ARBA00022832"/>
    </source>
</evidence>
<feature type="transmembrane region" description="Helical" evidence="17">
    <location>
        <begin position="225"/>
        <end position="243"/>
    </location>
</feature>
<dbReference type="Proteomes" id="UP001161017">
    <property type="component" value="Unassembled WGS sequence"/>
</dbReference>
<evidence type="ECO:0000256" key="2">
    <source>
        <dbReference type="ARBA" id="ARBA00005194"/>
    </source>
</evidence>
<keyword evidence="9" id="KW-0521">NADP</keyword>
<dbReference type="GO" id="GO:0042761">
    <property type="term" value="P:very long-chain fatty acid biosynthetic process"/>
    <property type="evidence" value="ECO:0007669"/>
    <property type="project" value="TreeGrafter"/>
</dbReference>
<keyword evidence="14" id="KW-0275">Fatty acid biosynthesis</keyword>
<evidence type="ECO:0000256" key="6">
    <source>
        <dbReference type="ARBA" id="ARBA00022692"/>
    </source>
</evidence>
<keyword evidence="5" id="KW-0444">Lipid biosynthesis</keyword>
<evidence type="ECO:0000259" key="18">
    <source>
        <dbReference type="Pfam" id="PF02544"/>
    </source>
</evidence>